<dbReference type="GeneID" id="30152774"/>
<comment type="caution">
    <text evidence="1">The sequence shown here is derived from an EMBL/GenBank/DDBJ whole genome shotgun (WGS) entry which is preliminary data.</text>
</comment>
<proteinExistence type="predicted"/>
<dbReference type="RefSeq" id="XP_018997296.1">
    <property type="nucleotide sequence ID" value="XM_019134869.1"/>
</dbReference>
<evidence type="ECO:0000313" key="2">
    <source>
        <dbReference type="Proteomes" id="UP000094065"/>
    </source>
</evidence>
<gene>
    <name evidence="1" type="ORF">L202_01465</name>
</gene>
<accession>A0A1E3I630</accession>
<protein>
    <submittedName>
        <fullName evidence="1">Uncharacterized protein</fullName>
    </submittedName>
</protein>
<keyword evidence="2" id="KW-1185">Reference proteome</keyword>
<organism evidence="1 2">
    <name type="scientific">Cryptococcus amylolentus CBS 6039</name>
    <dbReference type="NCBI Taxonomy" id="1295533"/>
    <lineage>
        <taxon>Eukaryota</taxon>
        <taxon>Fungi</taxon>
        <taxon>Dikarya</taxon>
        <taxon>Basidiomycota</taxon>
        <taxon>Agaricomycotina</taxon>
        <taxon>Tremellomycetes</taxon>
        <taxon>Tremellales</taxon>
        <taxon>Cryptococcaceae</taxon>
        <taxon>Cryptococcus</taxon>
    </lineage>
</organism>
<reference evidence="1 2" key="1">
    <citation type="submission" date="2016-06" db="EMBL/GenBank/DDBJ databases">
        <title>Evolution of pathogenesis and genome organization in the Tremellales.</title>
        <authorList>
            <person name="Cuomo C."/>
            <person name="Litvintseva A."/>
            <person name="Heitman J."/>
            <person name="Chen Y."/>
            <person name="Sun S."/>
            <person name="Springer D."/>
            <person name="Dromer F."/>
            <person name="Young S."/>
            <person name="Zeng Q."/>
            <person name="Chapman S."/>
            <person name="Gujja S."/>
            <person name="Saif S."/>
            <person name="Birren B."/>
        </authorList>
    </citation>
    <scope>NUCLEOTIDE SEQUENCE [LARGE SCALE GENOMIC DNA]</scope>
    <source>
        <strain evidence="1 2">CBS 6039</strain>
    </source>
</reference>
<sequence length="119" mass="13106">MGIFDWFSSNSSVVPVNNDIPKPRSDATVNAPPPEQYRTVAQFVSESPAGTYIFDSRKNDDKADTELCRLNPNGGRSCVKVAMHSAALFKSMQALGFYCALPAEPTRTHMECNHLPVSR</sequence>
<dbReference type="EMBL" id="AWGJ01000002">
    <property type="protein sequence ID" value="ODN83296.1"/>
    <property type="molecule type" value="Genomic_DNA"/>
</dbReference>
<dbReference type="OrthoDB" id="5277092at2759"/>
<evidence type="ECO:0000313" key="1">
    <source>
        <dbReference type="EMBL" id="ODN83296.1"/>
    </source>
</evidence>
<dbReference type="Proteomes" id="UP000094065">
    <property type="component" value="Unassembled WGS sequence"/>
</dbReference>
<dbReference type="AlphaFoldDB" id="A0A1E3I630"/>
<name>A0A1E3I630_9TREE</name>